<dbReference type="PANTHER" id="PTHR44591:SF3">
    <property type="entry name" value="RESPONSE REGULATORY DOMAIN-CONTAINING PROTEIN"/>
    <property type="match status" value="1"/>
</dbReference>
<dbReference type="InterPro" id="IPR050595">
    <property type="entry name" value="Bact_response_regulator"/>
</dbReference>
<dbReference type="PANTHER" id="PTHR44591">
    <property type="entry name" value="STRESS RESPONSE REGULATOR PROTEIN 1"/>
    <property type="match status" value="1"/>
</dbReference>
<proteinExistence type="predicted"/>
<comment type="caution">
    <text evidence="4">The sequence shown here is derived from an EMBL/GenBank/DDBJ whole genome shotgun (WGS) entry which is preliminary data.</text>
</comment>
<reference evidence="5" key="1">
    <citation type="journal article" date="2019" name="Int. J. Syst. Evol. Microbiol.">
        <title>The Global Catalogue of Microorganisms (GCM) 10K type strain sequencing project: providing services to taxonomists for standard genome sequencing and annotation.</title>
        <authorList>
            <consortium name="The Broad Institute Genomics Platform"/>
            <consortium name="The Broad Institute Genome Sequencing Center for Infectious Disease"/>
            <person name="Wu L."/>
            <person name="Ma J."/>
        </authorList>
    </citation>
    <scope>NUCLEOTIDE SEQUENCE [LARGE SCALE GENOMIC DNA]</scope>
    <source>
        <strain evidence="5">JCM 14603</strain>
    </source>
</reference>
<feature type="modified residue" description="4-aspartylphosphate" evidence="2">
    <location>
        <position position="66"/>
    </location>
</feature>
<gene>
    <name evidence="4" type="ORF">GCM10009102_07810</name>
</gene>
<dbReference type="PROSITE" id="PS50110">
    <property type="entry name" value="RESPONSE_REGULATORY"/>
    <property type="match status" value="1"/>
</dbReference>
<evidence type="ECO:0000256" key="2">
    <source>
        <dbReference type="PROSITE-ProRule" id="PRU00169"/>
    </source>
</evidence>
<evidence type="ECO:0000256" key="1">
    <source>
        <dbReference type="ARBA" id="ARBA00022553"/>
    </source>
</evidence>
<dbReference type="Pfam" id="PF00072">
    <property type="entry name" value="Response_reg"/>
    <property type="match status" value="1"/>
</dbReference>
<name>A0ABP3SSC0_9SPHN</name>
<dbReference type="SMART" id="SM00448">
    <property type="entry name" value="REC"/>
    <property type="match status" value="1"/>
</dbReference>
<dbReference type="InterPro" id="IPR001789">
    <property type="entry name" value="Sig_transdc_resp-reg_receiver"/>
</dbReference>
<dbReference type="SUPFAM" id="SSF52172">
    <property type="entry name" value="CheY-like"/>
    <property type="match status" value="1"/>
</dbReference>
<evidence type="ECO:0000313" key="4">
    <source>
        <dbReference type="EMBL" id="GAA0661470.1"/>
    </source>
</evidence>
<evidence type="ECO:0000259" key="3">
    <source>
        <dbReference type="PROSITE" id="PS50110"/>
    </source>
</evidence>
<accession>A0ABP3SSC0</accession>
<sequence>MIEAFVMQGDGAAMPHVLIIEDSYLFGQFVSDAAVLAGAASVEVVDTQAAAEAAASRRTPNIIIADVKLRHGSGVKAVEHIVAGERDIPVLYVTGYPEHLSGCPTDATIVEKPVSHDALRLTIGQLIADRRTRSSSLH</sequence>
<feature type="domain" description="Response regulatory" evidence="3">
    <location>
        <begin position="16"/>
        <end position="127"/>
    </location>
</feature>
<keyword evidence="5" id="KW-1185">Reference proteome</keyword>
<dbReference type="Proteomes" id="UP001500238">
    <property type="component" value="Unassembled WGS sequence"/>
</dbReference>
<dbReference type="EMBL" id="BAAAES010000005">
    <property type="protein sequence ID" value="GAA0661470.1"/>
    <property type="molecule type" value="Genomic_DNA"/>
</dbReference>
<evidence type="ECO:0000313" key="5">
    <source>
        <dbReference type="Proteomes" id="UP001500238"/>
    </source>
</evidence>
<protein>
    <recommendedName>
        <fullName evidence="3">Response regulatory domain-containing protein</fullName>
    </recommendedName>
</protein>
<keyword evidence="1 2" id="KW-0597">Phosphoprotein</keyword>
<dbReference type="Gene3D" id="3.40.50.2300">
    <property type="match status" value="1"/>
</dbReference>
<dbReference type="InterPro" id="IPR011006">
    <property type="entry name" value="CheY-like_superfamily"/>
</dbReference>
<organism evidence="4 5">
    <name type="scientific">Sphingomonas insulae</name>
    <dbReference type="NCBI Taxonomy" id="424800"/>
    <lineage>
        <taxon>Bacteria</taxon>
        <taxon>Pseudomonadati</taxon>
        <taxon>Pseudomonadota</taxon>
        <taxon>Alphaproteobacteria</taxon>
        <taxon>Sphingomonadales</taxon>
        <taxon>Sphingomonadaceae</taxon>
        <taxon>Sphingomonas</taxon>
    </lineage>
</organism>